<feature type="compositionally biased region" description="Basic residues" evidence="7">
    <location>
        <begin position="260"/>
        <end position="272"/>
    </location>
</feature>
<dbReference type="GO" id="GO:0003677">
    <property type="term" value="F:DNA binding"/>
    <property type="evidence" value="ECO:0007669"/>
    <property type="project" value="UniProtKB-UniRule"/>
</dbReference>
<feature type="compositionally biased region" description="Acidic residues" evidence="7">
    <location>
        <begin position="392"/>
        <end position="401"/>
    </location>
</feature>
<dbReference type="STRING" id="35608.A0A2U1NJX9"/>
<evidence type="ECO:0000313" key="10">
    <source>
        <dbReference type="EMBL" id="PWA73827.1"/>
    </source>
</evidence>
<feature type="compositionally biased region" description="Polar residues" evidence="7">
    <location>
        <begin position="189"/>
        <end position="202"/>
    </location>
</feature>
<feature type="region of interest" description="Disordered" evidence="7">
    <location>
        <begin position="378"/>
        <end position="401"/>
    </location>
</feature>
<feature type="DNA-binding region" description="HMG box" evidence="6">
    <location>
        <begin position="280"/>
        <end position="347"/>
    </location>
</feature>
<name>A0A2U1NJX9_ARTAN</name>
<accession>A0A2U1NJX9</accession>
<gene>
    <name evidence="10" type="ORF">CTI12_AA258600</name>
</gene>
<dbReference type="Gene3D" id="1.10.150.60">
    <property type="entry name" value="ARID DNA-binding domain"/>
    <property type="match status" value="1"/>
</dbReference>
<feature type="domain" description="HMG box" evidence="8">
    <location>
        <begin position="280"/>
        <end position="347"/>
    </location>
</feature>
<keyword evidence="4 6" id="KW-0539">Nucleus</keyword>
<reference evidence="10 11" key="1">
    <citation type="journal article" date="2018" name="Mol. Plant">
        <title>The genome of Artemisia annua provides insight into the evolution of Asteraceae family and artemisinin biosynthesis.</title>
        <authorList>
            <person name="Shen Q."/>
            <person name="Zhang L."/>
            <person name="Liao Z."/>
            <person name="Wang S."/>
            <person name="Yan T."/>
            <person name="Shi P."/>
            <person name="Liu M."/>
            <person name="Fu X."/>
            <person name="Pan Q."/>
            <person name="Wang Y."/>
            <person name="Lv Z."/>
            <person name="Lu X."/>
            <person name="Zhang F."/>
            <person name="Jiang W."/>
            <person name="Ma Y."/>
            <person name="Chen M."/>
            <person name="Hao X."/>
            <person name="Li L."/>
            <person name="Tang Y."/>
            <person name="Lv G."/>
            <person name="Zhou Y."/>
            <person name="Sun X."/>
            <person name="Brodelius P.E."/>
            <person name="Rose J.K.C."/>
            <person name="Tang K."/>
        </authorList>
    </citation>
    <scope>NUCLEOTIDE SEQUENCE [LARGE SCALE GENOMIC DNA]</scope>
    <source>
        <strain evidence="11">cv. Huhao1</strain>
        <tissue evidence="10">Leaf</tissue>
    </source>
</reference>
<evidence type="ECO:0000313" key="11">
    <source>
        <dbReference type="Proteomes" id="UP000245207"/>
    </source>
</evidence>
<feature type="region of interest" description="Disordered" evidence="7">
    <location>
        <begin position="176"/>
        <end position="206"/>
    </location>
</feature>
<proteinExistence type="predicted"/>
<dbReference type="OrthoDB" id="338531at2759"/>
<dbReference type="InterPro" id="IPR045303">
    <property type="entry name" value="ARID_HMGB9-like"/>
</dbReference>
<dbReference type="CDD" id="cd22009">
    <property type="entry name" value="HMG-box_AtHMGB9-like"/>
    <property type="match status" value="1"/>
</dbReference>
<feature type="region of interest" description="Disordered" evidence="7">
    <location>
        <begin position="524"/>
        <end position="546"/>
    </location>
</feature>
<dbReference type="SMART" id="SM00398">
    <property type="entry name" value="HMG"/>
    <property type="match status" value="1"/>
</dbReference>
<dbReference type="PROSITE" id="PS50118">
    <property type="entry name" value="HMG_BOX_2"/>
    <property type="match status" value="1"/>
</dbReference>
<dbReference type="Proteomes" id="UP000245207">
    <property type="component" value="Unassembled WGS sequence"/>
</dbReference>
<dbReference type="FunFam" id="1.10.150.60:FF:000022">
    <property type="entry name" value="High mobility group B protein 15"/>
    <property type="match status" value="1"/>
</dbReference>
<dbReference type="PANTHER" id="PTHR46691">
    <property type="entry name" value="HIGH MOBILITY GROUP B PROTEIN 9"/>
    <property type="match status" value="1"/>
</dbReference>
<dbReference type="CDD" id="cd16872">
    <property type="entry name" value="ARID_HMGB9-like"/>
    <property type="match status" value="1"/>
</dbReference>
<sequence>MTACSSTENKSSVPIKDNMQYYLYPTPVCRYEDVIANPKFFMDTLGKFHAAMGTKFKIPIVGGRDLDLHRLFMEVTSRGGIRKVLEEKKWRDVTNCFSFPPSATNASFILRKYYMSLIHHFEQVYYFKAKAWTPFPSDTWQSTQTTPTLTSGMSTALLPSPEVQVNPLKQLMARSEEIQPPSVKRQRTITEQESLPEGSTESPIGLPVSGVIDGKFESGYLCTVRIGGEQLHGVLYQTMQTPSYDIPKHEGVVTQGSTIIRHRRRRRKKSEIKKRDPAHPKPNRSGYNFFFAEEHARLKLLHTGKDRAISRLIGEEWNKLTESEKAVYQEKAVKDKERYKSEMEHYREGIKREQVLTNAVPLQQQYYTADTNMLVENIHGNSHEPEPNSGSSEDDNSSFEGEEITTAKEHLNLEMGAENFDIKMKPKEELNILSFNIEDNGKSVFLGGPIQQKSMPGQEHEPLITEHESACFQDNESKQDGKIPDAELIIPDINGVNTTKLVDNEEQDLVNFDGLVENRPLVTSEENVEKNAKDAQPPYFLGGMEH</sequence>
<dbReference type="PROSITE" id="PS51011">
    <property type="entry name" value="ARID"/>
    <property type="match status" value="1"/>
</dbReference>
<dbReference type="InterPro" id="IPR036910">
    <property type="entry name" value="HMG_box_dom_sf"/>
</dbReference>
<dbReference type="SMART" id="SM01014">
    <property type="entry name" value="ARID"/>
    <property type="match status" value="1"/>
</dbReference>
<evidence type="ECO:0000256" key="6">
    <source>
        <dbReference type="PROSITE-ProRule" id="PRU00267"/>
    </source>
</evidence>
<evidence type="ECO:0000256" key="1">
    <source>
        <dbReference type="ARBA" id="ARBA00023015"/>
    </source>
</evidence>
<organism evidence="10 11">
    <name type="scientific">Artemisia annua</name>
    <name type="common">Sweet wormwood</name>
    <dbReference type="NCBI Taxonomy" id="35608"/>
    <lineage>
        <taxon>Eukaryota</taxon>
        <taxon>Viridiplantae</taxon>
        <taxon>Streptophyta</taxon>
        <taxon>Embryophyta</taxon>
        <taxon>Tracheophyta</taxon>
        <taxon>Spermatophyta</taxon>
        <taxon>Magnoliopsida</taxon>
        <taxon>eudicotyledons</taxon>
        <taxon>Gunneridae</taxon>
        <taxon>Pentapetalae</taxon>
        <taxon>asterids</taxon>
        <taxon>campanulids</taxon>
        <taxon>Asterales</taxon>
        <taxon>Asteraceae</taxon>
        <taxon>Asteroideae</taxon>
        <taxon>Anthemideae</taxon>
        <taxon>Artemisiinae</taxon>
        <taxon>Artemisia</taxon>
    </lineage>
</organism>
<evidence type="ECO:0000259" key="9">
    <source>
        <dbReference type="PROSITE" id="PS51011"/>
    </source>
</evidence>
<dbReference type="AlphaFoldDB" id="A0A2U1NJX9"/>
<evidence type="ECO:0000256" key="2">
    <source>
        <dbReference type="ARBA" id="ARBA00023125"/>
    </source>
</evidence>
<dbReference type="Pfam" id="PF01388">
    <property type="entry name" value="ARID"/>
    <property type="match status" value="1"/>
</dbReference>
<dbReference type="Gene3D" id="1.10.30.10">
    <property type="entry name" value="High mobility group box domain"/>
    <property type="match status" value="1"/>
</dbReference>
<evidence type="ECO:0000256" key="7">
    <source>
        <dbReference type="SAM" id="MobiDB-lite"/>
    </source>
</evidence>
<dbReference type="PANTHER" id="PTHR46691:SF3">
    <property type="entry name" value="HIGH MOBILITY GROUP B PROTEIN 15"/>
    <property type="match status" value="1"/>
</dbReference>
<keyword evidence="1" id="KW-0805">Transcription regulation</keyword>
<keyword evidence="2 6" id="KW-0238">DNA-binding</keyword>
<evidence type="ECO:0000256" key="5">
    <source>
        <dbReference type="ARBA" id="ARBA00054600"/>
    </source>
</evidence>
<dbReference type="SUPFAM" id="SSF46774">
    <property type="entry name" value="ARID-like"/>
    <property type="match status" value="1"/>
</dbReference>
<keyword evidence="11" id="KW-1185">Reference proteome</keyword>
<dbReference type="InterPro" id="IPR009071">
    <property type="entry name" value="HMG_box_dom"/>
</dbReference>
<evidence type="ECO:0000259" key="8">
    <source>
        <dbReference type="PROSITE" id="PS50118"/>
    </source>
</evidence>
<dbReference type="InterPro" id="IPR001606">
    <property type="entry name" value="ARID_dom"/>
</dbReference>
<feature type="domain" description="ARID" evidence="9">
    <location>
        <begin position="35"/>
        <end position="126"/>
    </location>
</feature>
<protein>
    <submittedName>
        <fullName evidence="10">ARID DNA-binding domain, High mobility group box domain protein</fullName>
    </submittedName>
</protein>
<evidence type="ECO:0000256" key="4">
    <source>
        <dbReference type="ARBA" id="ARBA00023242"/>
    </source>
</evidence>
<dbReference type="GO" id="GO:0005634">
    <property type="term" value="C:nucleus"/>
    <property type="evidence" value="ECO:0007669"/>
    <property type="project" value="UniProtKB-UniRule"/>
</dbReference>
<comment type="caution">
    <text evidence="10">The sequence shown here is derived from an EMBL/GenBank/DDBJ whole genome shotgun (WGS) entry which is preliminary data.</text>
</comment>
<dbReference type="InterPro" id="IPR036431">
    <property type="entry name" value="ARID_dom_sf"/>
</dbReference>
<dbReference type="SMART" id="SM00501">
    <property type="entry name" value="BRIGHT"/>
    <property type="match status" value="1"/>
</dbReference>
<dbReference type="SUPFAM" id="SSF47095">
    <property type="entry name" value="HMG-box"/>
    <property type="match status" value="1"/>
</dbReference>
<evidence type="ECO:0000256" key="3">
    <source>
        <dbReference type="ARBA" id="ARBA00023163"/>
    </source>
</evidence>
<dbReference type="Pfam" id="PF00505">
    <property type="entry name" value="HMG_box"/>
    <property type="match status" value="1"/>
</dbReference>
<keyword evidence="3" id="KW-0804">Transcription</keyword>
<comment type="function">
    <text evidence="5">Binds preferentially DNA with A/T-rich content.</text>
</comment>
<feature type="region of interest" description="Disordered" evidence="7">
    <location>
        <begin position="260"/>
        <end position="286"/>
    </location>
</feature>
<dbReference type="EMBL" id="PKPP01002668">
    <property type="protein sequence ID" value="PWA73827.1"/>
    <property type="molecule type" value="Genomic_DNA"/>
</dbReference>